<dbReference type="RefSeq" id="WP_197312642.1">
    <property type="nucleotide sequence ID" value="NZ_JADZLT010000055.1"/>
</dbReference>
<sequence length="121" mass="12509">MTGSSMNDGGGERPTGLDEAELAAMQAKVRRFVIVSLGTLGVGLLAVLSALVWRSVNSDADPASGPAFAAVADLPAGVTIVDQDIDGDRLLVTVEGPEGRTLHLFQLTTGRPLGTVRLIAR</sequence>
<evidence type="ECO:0000313" key="3">
    <source>
        <dbReference type="Proteomes" id="UP000631694"/>
    </source>
</evidence>
<feature type="transmembrane region" description="Helical" evidence="1">
    <location>
        <begin position="32"/>
        <end position="53"/>
    </location>
</feature>
<evidence type="ECO:0000313" key="2">
    <source>
        <dbReference type="EMBL" id="MBH0239556.1"/>
    </source>
</evidence>
<protein>
    <submittedName>
        <fullName evidence="2">Uncharacterized protein</fullName>
    </submittedName>
</protein>
<keyword evidence="1" id="KW-0812">Transmembrane</keyword>
<dbReference type="EMBL" id="JADZLT010000055">
    <property type="protein sequence ID" value="MBH0239556.1"/>
    <property type="molecule type" value="Genomic_DNA"/>
</dbReference>
<dbReference type="Proteomes" id="UP000631694">
    <property type="component" value="Unassembled WGS sequence"/>
</dbReference>
<keyword evidence="1" id="KW-0472">Membrane</keyword>
<keyword evidence="3" id="KW-1185">Reference proteome</keyword>
<dbReference type="AlphaFoldDB" id="A0A931I667"/>
<proteinExistence type="predicted"/>
<gene>
    <name evidence="2" type="ORF">I5731_17170</name>
</gene>
<comment type="caution">
    <text evidence="2">The sequence shown here is derived from an EMBL/GenBank/DDBJ whole genome shotgun (WGS) entry which is preliminary data.</text>
</comment>
<name>A0A931I667_9HYPH</name>
<organism evidence="2 3">
    <name type="scientific">Methylobrevis albus</name>
    <dbReference type="NCBI Taxonomy" id="2793297"/>
    <lineage>
        <taxon>Bacteria</taxon>
        <taxon>Pseudomonadati</taxon>
        <taxon>Pseudomonadota</taxon>
        <taxon>Alphaproteobacteria</taxon>
        <taxon>Hyphomicrobiales</taxon>
        <taxon>Pleomorphomonadaceae</taxon>
        <taxon>Methylobrevis</taxon>
    </lineage>
</organism>
<reference evidence="2" key="1">
    <citation type="submission" date="2020-12" db="EMBL/GenBank/DDBJ databases">
        <title>Methylobrevis albus sp. nov., isolated from fresh water lack sediment.</title>
        <authorList>
            <person name="Zou Q."/>
        </authorList>
    </citation>
    <scope>NUCLEOTIDE SEQUENCE</scope>
    <source>
        <strain evidence="2">L22</strain>
    </source>
</reference>
<evidence type="ECO:0000256" key="1">
    <source>
        <dbReference type="SAM" id="Phobius"/>
    </source>
</evidence>
<keyword evidence="1" id="KW-1133">Transmembrane helix</keyword>
<accession>A0A931I667</accession>